<evidence type="ECO:0000313" key="2">
    <source>
        <dbReference type="EMBL" id="ACO34487.1"/>
    </source>
</evidence>
<proteinExistence type="predicted"/>
<dbReference type="InParanoid" id="C1F814"/>
<accession>C1F814</accession>
<keyword evidence="3" id="KW-1185">Reference proteome</keyword>
<reference evidence="2 3" key="1">
    <citation type="journal article" date="2009" name="Appl. Environ. Microbiol.">
        <title>Three genomes from the phylum Acidobacteria provide insight into the lifestyles of these microorganisms in soils.</title>
        <authorList>
            <person name="Ward N.L."/>
            <person name="Challacombe J.F."/>
            <person name="Janssen P.H."/>
            <person name="Henrissat B."/>
            <person name="Coutinho P.M."/>
            <person name="Wu M."/>
            <person name="Xie G."/>
            <person name="Haft D.H."/>
            <person name="Sait M."/>
            <person name="Badger J."/>
            <person name="Barabote R.D."/>
            <person name="Bradley B."/>
            <person name="Brettin T.S."/>
            <person name="Brinkac L.M."/>
            <person name="Bruce D."/>
            <person name="Creasy T."/>
            <person name="Daugherty S.C."/>
            <person name="Davidsen T.M."/>
            <person name="DeBoy R.T."/>
            <person name="Detter J.C."/>
            <person name="Dodson R.J."/>
            <person name="Durkin A.S."/>
            <person name="Ganapathy A."/>
            <person name="Gwinn-Giglio M."/>
            <person name="Han C.S."/>
            <person name="Khouri H."/>
            <person name="Kiss H."/>
            <person name="Kothari S.P."/>
            <person name="Madupu R."/>
            <person name="Nelson K.E."/>
            <person name="Nelson W.C."/>
            <person name="Paulsen I."/>
            <person name="Penn K."/>
            <person name="Ren Q."/>
            <person name="Rosovitz M.J."/>
            <person name="Selengut J.D."/>
            <person name="Shrivastava S."/>
            <person name="Sullivan S.A."/>
            <person name="Tapia R."/>
            <person name="Thompson L.S."/>
            <person name="Watkins K.L."/>
            <person name="Yang Q."/>
            <person name="Yu C."/>
            <person name="Zafar N."/>
            <person name="Zhou L."/>
            <person name="Kuske C.R."/>
        </authorList>
    </citation>
    <scope>NUCLEOTIDE SEQUENCE [LARGE SCALE GENOMIC DNA]</scope>
    <source>
        <strain evidence="3">ATCC 51196 / DSM 11244 / BCRC 80197 / JCM 7670 / NBRC 15755 / NCIMB 13165 / 161</strain>
    </source>
</reference>
<gene>
    <name evidence="2" type="ordered locus">ACP_0058</name>
</gene>
<evidence type="ECO:0000313" key="3">
    <source>
        <dbReference type="Proteomes" id="UP000002207"/>
    </source>
</evidence>
<name>C1F814_ACIC5</name>
<feature type="compositionally biased region" description="Basic and acidic residues" evidence="1">
    <location>
        <begin position="35"/>
        <end position="50"/>
    </location>
</feature>
<protein>
    <submittedName>
        <fullName evidence="2">Uncharacterized protein</fullName>
    </submittedName>
</protein>
<dbReference type="HOGENOM" id="CLU_2985995_0_0_0"/>
<dbReference type="Proteomes" id="UP000002207">
    <property type="component" value="Chromosome"/>
</dbReference>
<feature type="region of interest" description="Disordered" evidence="1">
    <location>
        <begin position="27"/>
        <end position="57"/>
    </location>
</feature>
<sequence>MRKQNSLSSLMPIHIPFQHDYNSSVMHSMKHKSNGSKEMKKSRVSFRDATSRPGFCV</sequence>
<dbReference type="EMBL" id="CP001472">
    <property type="protein sequence ID" value="ACO34487.1"/>
    <property type="molecule type" value="Genomic_DNA"/>
</dbReference>
<organism evidence="2 3">
    <name type="scientific">Acidobacterium capsulatum (strain ATCC 51196 / DSM 11244 / BCRC 80197 / JCM 7670 / NBRC 15755 / NCIMB 13165 / 161)</name>
    <dbReference type="NCBI Taxonomy" id="240015"/>
    <lineage>
        <taxon>Bacteria</taxon>
        <taxon>Pseudomonadati</taxon>
        <taxon>Acidobacteriota</taxon>
        <taxon>Terriglobia</taxon>
        <taxon>Terriglobales</taxon>
        <taxon>Acidobacteriaceae</taxon>
        <taxon>Acidobacterium</taxon>
    </lineage>
</organism>
<evidence type="ECO:0000256" key="1">
    <source>
        <dbReference type="SAM" id="MobiDB-lite"/>
    </source>
</evidence>
<dbReference type="KEGG" id="aca:ACP_0058"/>
<dbReference type="AlphaFoldDB" id="C1F814"/>